<dbReference type="InterPro" id="IPR013656">
    <property type="entry name" value="PAS_4"/>
</dbReference>
<evidence type="ECO:0000313" key="5">
    <source>
        <dbReference type="EMBL" id="CAA9564811.1"/>
    </source>
</evidence>
<dbReference type="CDD" id="cd01949">
    <property type="entry name" value="GGDEF"/>
    <property type="match status" value="1"/>
</dbReference>
<dbReference type="SMART" id="SM00086">
    <property type="entry name" value="PAC"/>
    <property type="match status" value="1"/>
</dbReference>
<dbReference type="Gene3D" id="3.30.450.20">
    <property type="entry name" value="PAS domain"/>
    <property type="match status" value="2"/>
</dbReference>
<organism evidence="5">
    <name type="scientific">uncultured Thermomicrobiales bacterium</name>
    <dbReference type="NCBI Taxonomy" id="1645740"/>
    <lineage>
        <taxon>Bacteria</taxon>
        <taxon>Pseudomonadati</taxon>
        <taxon>Thermomicrobiota</taxon>
        <taxon>Thermomicrobia</taxon>
        <taxon>Thermomicrobiales</taxon>
        <taxon>environmental samples</taxon>
    </lineage>
</organism>
<sequence length="601" mass="64208">MLATGIRTDPLHAVAAAPVILFALDRDGTLTFCAGGGLAVAGLRADDLLWRPASALLSDDPDALADCRRALAGEPAEGIVILADRPYHVRYIPSRDAVGGVNGMYGLAVAEGTELRTVDPSWEGEEHFRGAFAHAAIGMALVGLDGRWLRVNRALCALLGYDEAALLATDFQALTHPDDLALDLHQVAALLADTIEDYQMKRYRHRDGRYIWALLSVSLVRDGRGAAQHFVSQIQDIEGRKRAEEALRASEARYRELLAAAERQARELQLLDRVRTALARELDPATAFRVIVEAIATTFGYTQVSLYLREGEEHVLQHQVGYEHVLARVPVAAGVSGRAVREGRAILIGNVADDPSFLGAIDGITSEICVPLYDAGRPAGFLNVESHGDLRLTEADLHLMEALGEQVGIAIERAHLYAALREREERLAHLALHDPLTRLPNRRGLGEALGGALSRQGRGGPMVALLYIDLDGFKGINDALGHEAGDYLLGEVADRLRACVRAGDTPARLGGDEFAILLEGVGEVQAVGGRVLEELATPVRIGVATATVTASVGGAVATAGETADDLLRRADTALYAAKHAGKNRFLLAEAARARGDAATAG</sequence>
<dbReference type="SUPFAM" id="SSF55073">
    <property type="entry name" value="Nucleotide cyclase"/>
    <property type="match status" value="1"/>
</dbReference>
<dbReference type="Pfam" id="PF00990">
    <property type="entry name" value="GGDEF"/>
    <property type="match status" value="1"/>
</dbReference>
<evidence type="ECO:0000259" key="4">
    <source>
        <dbReference type="PROSITE" id="PS50887"/>
    </source>
</evidence>
<dbReference type="Gene3D" id="3.30.450.40">
    <property type="match status" value="1"/>
</dbReference>
<dbReference type="InterPro" id="IPR001610">
    <property type="entry name" value="PAC"/>
</dbReference>
<dbReference type="InterPro" id="IPR000160">
    <property type="entry name" value="GGDEF_dom"/>
</dbReference>
<name>A0A6J4UZ17_9BACT</name>
<dbReference type="InterPro" id="IPR035965">
    <property type="entry name" value="PAS-like_dom_sf"/>
</dbReference>
<dbReference type="PROSITE" id="PS50113">
    <property type="entry name" value="PAC"/>
    <property type="match status" value="1"/>
</dbReference>
<dbReference type="SMART" id="SM00091">
    <property type="entry name" value="PAS"/>
    <property type="match status" value="2"/>
</dbReference>
<dbReference type="PROSITE" id="PS50887">
    <property type="entry name" value="GGDEF"/>
    <property type="match status" value="1"/>
</dbReference>
<feature type="domain" description="PAS" evidence="2">
    <location>
        <begin position="124"/>
        <end position="179"/>
    </location>
</feature>
<feature type="coiled-coil region" evidence="1">
    <location>
        <begin position="240"/>
        <end position="271"/>
    </location>
</feature>
<keyword evidence="1" id="KW-0175">Coiled coil</keyword>
<protein>
    <submittedName>
        <fullName evidence="5">Diguanylate cyclase/phosphodiesterase (GGDEF &amp; EAL domains) with PAS/PAC sensor(S)</fullName>
    </submittedName>
</protein>
<dbReference type="SUPFAM" id="SSF55785">
    <property type="entry name" value="PYP-like sensor domain (PAS domain)"/>
    <property type="match status" value="2"/>
</dbReference>
<dbReference type="InterPro" id="IPR003018">
    <property type="entry name" value="GAF"/>
</dbReference>
<gene>
    <name evidence="5" type="ORF">AVDCRST_MAG18-1388</name>
</gene>
<dbReference type="PANTHER" id="PTHR46663:SF3">
    <property type="entry name" value="SLL0267 PROTEIN"/>
    <property type="match status" value="1"/>
</dbReference>
<dbReference type="NCBIfam" id="TIGR00229">
    <property type="entry name" value="sensory_box"/>
    <property type="match status" value="1"/>
</dbReference>
<evidence type="ECO:0000256" key="1">
    <source>
        <dbReference type="SAM" id="Coils"/>
    </source>
</evidence>
<dbReference type="Pfam" id="PF08448">
    <property type="entry name" value="PAS_4"/>
    <property type="match status" value="1"/>
</dbReference>
<dbReference type="Pfam" id="PF13185">
    <property type="entry name" value="GAF_2"/>
    <property type="match status" value="1"/>
</dbReference>
<dbReference type="SMART" id="SM00267">
    <property type="entry name" value="GGDEF"/>
    <property type="match status" value="1"/>
</dbReference>
<dbReference type="InterPro" id="IPR013655">
    <property type="entry name" value="PAS_fold_3"/>
</dbReference>
<dbReference type="InterPro" id="IPR029787">
    <property type="entry name" value="Nucleotide_cyclase"/>
</dbReference>
<dbReference type="InterPro" id="IPR029016">
    <property type="entry name" value="GAF-like_dom_sf"/>
</dbReference>
<dbReference type="InterPro" id="IPR052163">
    <property type="entry name" value="DGC-Regulatory_Protein"/>
</dbReference>
<dbReference type="Pfam" id="PF08447">
    <property type="entry name" value="PAS_3"/>
    <property type="match status" value="1"/>
</dbReference>
<feature type="domain" description="GGDEF" evidence="4">
    <location>
        <begin position="461"/>
        <end position="590"/>
    </location>
</feature>
<proteinExistence type="predicted"/>
<dbReference type="SMART" id="SM00065">
    <property type="entry name" value="GAF"/>
    <property type="match status" value="1"/>
</dbReference>
<dbReference type="NCBIfam" id="TIGR00254">
    <property type="entry name" value="GGDEF"/>
    <property type="match status" value="1"/>
</dbReference>
<feature type="domain" description="PAC" evidence="3">
    <location>
        <begin position="196"/>
        <end position="249"/>
    </location>
</feature>
<dbReference type="InterPro" id="IPR043128">
    <property type="entry name" value="Rev_trsase/Diguanyl_cyclase"/>
</dbReference>
<reference evidence="5" key="1">
    <citation type="submission" date="2020-02" db="EMBL/GenBank/DDBJ databases">
        <authorList>
            <person name="Meier V. D."/>
        </authorList>
    </citation>
    <scope>NUCLEOTIDE SEQUENCE</scope>
    <source>
        <strain evidence="5">AVDCRST_MAG18</strain>
    </source>
</reference>
<evidence type="ECO:0000259" key="2">
    <source>
        <dbReference type="PROSITE" id="PS50112"/>
    </source>
</evidence>
<dbReference type="CDD" id="cd00130">
    <property type="entry name" value="PAS"/>
    <property type="match status" value="1"/>
</dbReference>
<dbReference type="InterPro" id="IPR000014">
    <property type="entry name" value="PAS"/>
</dbReference>
<evidence type="ECO:0000259" key="3">
    <source>
        <dbReference type="PROSITE" id="PS50113"/>
    </source>
</evidence>
<dbReference type="EMBL" id="CADCWN010000103">
    <property type="protein sequence ID" value="CAA9564811.1"/>
    <property type="molecule type" value="Genomic_DNA"/>
</dbReference>
<accession>A0A6J4UZ17</accession>
<dbReference type="AlphaFoldDB" id="A0A6J4UZ17"/>
<dbReference type="PROSITE" id="PS50112">
    <property type="entry name" value="PAS"/>
    <property type="match status" value="1"/>
</dbReference>
<dbReference type="SUPFAM" id="SSF55781">
    <property type="entry name" value="GAF domain-like"/>
    <property type="match status" value="1"/>
</dbReference>
<dbReference type="InterPro" id="IPR000700">
    <property type="entry name" value="PAS-assoc_C"/>
</dbReference>
<dbReference type="PANTHER" id="PTHR46663">
    <property type="entry name" value="DIGUANYLATE CYCLASE DGCT-RELATED"/>
    <property type="match status" value="1"/>
</dbReference>
<dbReference type="Gene3D" id="3.30.70.270">
    <property type="match status" value="1"/>
</dbReference>